<proteinExistence type="predicted"/>
<reference evidence="1 2" key="1">
    <citation type="submission" date="2014-04" db="EMBL/GenBank/DDBJ databases">
        <authorList>
            <consortium name="DOE Joint Genome Institute"/>
            <person name="Kuo A."/>
            <person name="Kohler A."/>
            <person name="Costa M.D."/>
            <person name="Nagy L.G."/>
            <person name="Floudas D."/>
            <person name="Copeland A."/>
            <person name="Barry K.W."/>
            <person name="Cichocki N."/>
            <person name="Veneault-Fourrey C."/>
            <person name="LaButti K."/>
            <person name="Lindquist E.A."/>
            <person name="Lipzen A."/>
            <person name="Lundell T."/>
            <person name="Morin E."/>
            <person name="Murat C."/>
            <person name="Sun H."/>
            <person name="Tunlid A."/>
            <person name="Henrissat B."/>
            <person name="Grigoriev I.V."/>
            <person name="Hibbett D.S."/>
            <person name="Martin F."/>
            <person name="Nordberg H.P."/>
            <person name="Cantor M.N."/>
            <person name="Hua S.X."/>
        </authorList>
    </citation>
    <scope>NUCLEOTIDE SEQUENCE [LARGE SCALE GENOMIC DNA]</scope>
    <source>
        <strain evidence="1 2">441</strain>
    </source>
</reference>
<evidence type="ECO:0000313" key="1">
    <source>
        <dbReference type="EMBL" id="KIK13987.1"/>
    </source>
</evidence>
<evidence type="ECO:0000313" key="2">
    <source>
        <dbReference type="Proteomes" id="UP000054018"/>
    </source>
</evidence>
<accession>A0A0C9YUY8</accession>
<name>A0A0C9YUY8_9AGAM</name>
<sequence>LNLLAWISARDKTHIVLFKIRISIPPGGTVSRLLHMLGGLKPELTLSPALAGTMLVSSLLSRSNVWILWMTTIMCIYISRLAHWEWIPIPWLGC</sequence>
<reference evidence="2" key="2">
    <citation type="submission" date="2015-01" db="EMBL/GenBank/DDBJ databases">
        <title>Evolutionary Origins and Diversification of the Mycorrhizal Mutualists.</title>
        <authorList>
            <consortium name="DOE Joint Genome Institute"/>
            <consortium name="Mycorrhizal Genomics Consortium"/>
            <person name="Kohler A."/>
            <person name="Kuo A."/>
            <person name="Nagy L.G."/>
            <person name="Floudas D."/>
            <person name="Copeland A."/>
            <person name="Barry K.W."/>
            <person name="Cichocki N."/>
            <person name="Veneault-Fourrey C."/>
            <person name="LaButti K."/>
            <person name="Lindquist E.A."/>
            <person name="Lipzen A."/>
            <person name="Lundell T."/>
            <person name="Morin E."/>
            <person name="Murat C."/>
            <person name="Riley R."/>
            <person name="Ohm R."/>
            <person name="Sun H."/>
            <person name="Tunlid A."/>
            <person name="Henrissat B."/>
            <person name="Grigoriev I.V."/>
            <person name="Hibbett D.S."/>
            <person name="Martin F."/>
        </authorList>
    </citation>
    <scope>NUCLEOTIDE SEQUENCE [LARGE SCALE GENOMIC DNA]</scope>
    <source>
        <strain evidence="2">441</strain>
    </source>
</reference>
<organism evidence="1 2">
    <name type="scientific">Pisolithus microcarpus 441</name>
    <dbReference type="NCBI Taxonomy" id="765257"/>
    <lineage>
        <taxon>Eukaryota</taxon>
        <taxon>Fungi</taxon>
        <taxon>Dikarya</taxon>
        <taxon>Basidiomycota</taxon>
        <taxon>Agaricomycotina</taxon>
        <taxon>Agaricomycetes</taxon>
        <taxon>Agaricomycetidae</taxon>
        <taxon>Boletales</taxon>
        <taxon>Sclerodermatineae</taxon>
        <taxon>Pisolithaceae</taxon>
        <taxon>Pisolithus</taxon>
    </lineage>
</organism>
<gene>
    <name evidence="1" type="ORF">PISMIDRAFT_688267</name>
</gene>
<protein>
    <submittedName>
        <fullName evidence="1">Uncharacterized protein</fullName>
    </submittedName>
</protein>
<feature type="non-terminal residue" evidence="1">
    <location>
        <position position="94"/>
    </location>
</feature>
<dbReference type="EMBL" id="KN833962">
    <property type="protein sequence ID" value="KIK13987.1"/>
    <property type="molecule type" value="Genomic_DNA"/>
</dbReference>
<keyword evidence="2" id="KW-1185">Reference proteome</keyword>
<dbReference type="Proteomes" id="UP000054018">
    <property type="component" value="Unassembled WGS sequence"/>
</dbReference>
<dbReference type="AlphaFoldDB" id="A0A0C9YUY8"/>
<dbReference type="HOGENOM" id="CLU_144316_0_0_1"/>